<dbReference type="AlphaFoldDB" id="A0ABD2ZCS6"/>
<evidence type="ECO:0000259" key="3">
    <source>
        <dbReference type="Pfam" id="PF11250"/>
    </source>
</evidence>
<name>A0ABD2ZCS6_9GENT</name>
<keyword evidence="5" id="KW-1185">Reference proteome</keyword>
<comment type="similarity">
    <text evidence="1">Belongs to the fantastic four family.</text>
</comment>
<dbReference type="InterPro" id="IPR046431">
    <property type="entry name" value="FAF_dom"/>
</dbReference>
<evidence type="ECO:0000256" key="1">
    <source>
        <dbReference type="ARBA" id="ARBA00008690"/>
    </source>
</evidence>
<proteinExistence type="inferred from homology"/>
<accession>A0ABD2ZCS6</accession>
<feature type="domain" description="FAF" evidence="3">
    <location>
        <begin position="80"/>
        <end position="133"/>
    </location>
</feature>
<dbReference type="InterPro" id="IPR021410">
    <property type="entry name" value="FAF"/>
</dbReference>
<evidence type="ECO:0000256" key="2">
    <source>
        <dbReference type="SAM" id="Coils"/>
    </source>
</evidence>
<feature type="coiled-coil region" evidence="2">
    <location>
        <begin position="139"/>
        <end position="166"/>
    </location>
</feature>
<organism evidence="4 5">
    <name type="scientific">Cinchona calisaya</name>
    <dbReference type="NCBI Taxonomy" id="153742"/>
    <lineage>
        <taxon>Eukaryota</taxon>
        <taxon>Viridiplantae</taxon>
        <taxon>Streptophyta</taxon>
        <taxon>Embryophyta</taxon>
        <taxon>Tracheophyta</taxon>
        <taxon>Spermatophyta</taxon>
        <taxon>Magnoliopsida</taxon>
        <taxon>eudicotyledons</taxon>
        <taxon>Gunneridae</taxon>
        <taxon>Pentapetalae</taxon>
        <taxon>asterids</taxon>
        <taxon>lamiids</taxon>
        <taxon>Gentianales</taxon>
        <taxon>Rubiaceae</taxon>
        <taxon>Cinchonoideae</taxon>
        <taxon>Cinchoneae</taxon>
        <taxon>Cinchona</taxon>
    </lineage>
</organism>
<protein>
    <recommendedName>
        <fullName evidence="3">FAF domain-containing protein</fullName>
    </recommendedName>
</protein>
<reference evidence="4 5" key="1">
    <citation type="submission" date="2024-11" db="EMBL/GenBank/DDBJ databases">
        <title>A near-complete genome assembly of Cinchona calisaya.</title>
        <authorList>
            <person name="Lian D.C."/>
            <person name="Zhao X.W."/>
            <person name="Wei L."/>
        </authorList>
    </citation>
    <scope>NUCLEOTIDE SEQUENCE [LARGE SCALE GENOMIC DNA]</scope>
    <source>
        <tissue evidence="4">Nenye</tissue>
    </source>
</reference>
<evidence type="ECO:0000313" key="5">
    <source>
        <dbReference type="Proteomes" id="UP001630127"/>
    </source>
</evidence>
<sequence length="170" mass="19796">MDNGIQSLFHSGGIGFVDAVGGSVDGLMSCTESLGFESSDGRRIDDQIENLDVIEELRSRKETTVGSRWKRERVKKERQNFPPPLSSLYENGKPTFSLRLLRKDGKIELQEEKIDRPEIFRARRKNGRLRLDLIKNEDEDIEEENIQEIQEEMVEKRTEEEEVEERVEGW</sequence>
<dbReference type="Pfam" id="PF11250">
    <property type="entry name" value="FAF"/>
    <property type="match status" value="1"/>
</dbReference>
<dbReference type="PANTHER" id="PTHR33155">
    <property type="entry name" value="FANTASTIC FOUR-LIKE PROTEIN (DUF3049)"/>
    <property type="match status" value="1"/>
</dbReference>
<dbReference type="PANTHER" id="PTHR33155:SF27">
    <property type="entry name" value="FANTASTIC FOUR-LIKE PROTEIN (DUF3049)"/>
    <property type="match status" value="1"/>
</dbReference>
<comment type="caution">
    <text evidence="4">The sequence shown here is derived from an EMBL/GenBank/DDBJ whole genome shotgun (WGS) entry which is preliminary data.</text>
</comment>
<evidence type="ECO:0000313" key="4">
    <source>
        <dbReference type="EMBL" id="KAL3516157.1"/>
    </source>
</evidence>
<keyword evidence="2" id="KW-0175">Coiled coil</keyword>
<gene>
    <name evidence="4" type="ORF">ACH5RR_023059</name>
</gene>
<dbReference type="EMBL" id="JBJUIK010000010">
    <property type="protein sequence ID" value="KAL3516157.1"/>
    <property type="molecule type" value="Genomic_DNA"/>
</dbReference>
<dbReference type="Proteomes" id="UP001630127">
    <property type="component" value="Unassembled WGS sequence"/>
</dbReference>